<feature type="region of interest" description="Disordered" evidence="1">
    <location>
        <begin position="33"/>
        <end position="58"/>
    </location>
</feature>
<feature type="compositionally biased region" description="Low complexity" evidence="1">
    <location>
        <begin position="107"/>
        <end position="137"/>
    </location>
</feature>
<dbReference type="AlphaFoldDB" id="A0AAN6X5S3"/>
<reference evidence="2" key="2">
    <citation type="submission" date="2023-05" db="EMBL/GenBank/DDBJ databases">
        <authorList>
            <consortium name="Lawrence Berkeley National Laboratory"/>
            <person name="Steindorff A."/>
            <person name="Hensen N."/>
            <person name="Bonometti L."/>
            <person name="Westerberg I."/>
            <person name="Brannstrom I.O."/>
            <person name="Guillou S."/>
            <person name="Cros-Aarteil S."/>
            <person name="Calhoun S."/>
            <person name="Haridas S."/>
            <person name="Kuo A."/>
            <person name="Mondo S."/>
            <person name="Pangilinan J."/>
            <person name="Riley R."/>
            <person name="Labutti K."/>
            <person name="Andreopoulos B."/>
            <person name="Lipzen A."/>
            <person name="Chen C."/>
            <person name="Yanf M."/>
            <person name="Daum C."/>
            <person name="Ng V."/>
            <person name="Clum A."/>
            <person name="Ohm R."/>
            <person name="Martin F."/>
            <person name="Silar P."/>
            <person name="Natvig D."/>
            <person name="Lalanne C."/>
            <person name="Gautier V."/>
            <person name="Ament-Velasquez S.L."/>
            <person name="Kruys A."/>
            <person name="Hutchinson M.I."/>
            <person name="Powell A.J."/>
            <person name="Barry K."/>
            <person name="Miller A.N."/>
            <person name="Grigoriev I.V."/>
            <person name="Debuchy R."/>
            <person name="Gladieux P."/>
            <person name="Thoren M.H."/>
            <person name="Johannesson H."/>
        </authorList>
    </citation>
    <scope>NUCLEOTIDE SEQUENCE</scope>
    <source>
        <strain evidence="2">CBS 315.58</strain>
    </source>
</reference>
<dbReference type="EMBL" id="MU864052">
    <property type="protein sequence ID" value="KAK4194584.1"/>
    <property type="molecule type" value="Genomic_DNA"/>
</dbReference>
<protein>
    <submittedName>
        <fullName evidence="2">Uncharacterized protein</fullName>
    </submittedName>
</protein>
<feature type="compositionally biased region" description="Basic and acidic residues" evidence="1">
    <location>
        <begin position="46"/>
        <end position="58"/>
    </location>
</feature>
<name>A0AAN6X5S3_9PEZI</name>
<sequence length="238" mass="26784">MRPVNIMCTKPSLIILQPSKKPRVLSGRWLQIPQRETANPQGKSAGTEKAREQKKLDADNWVTKPGFRSWWRNKKRINRLVKNRCPHYSRLPRYRRHFGFTRSQHKSSPSVASSSSTASSYPPSIQQPISSSSSCTSPPAPSPTTTIFPGDPYSVPNPPNPNTNPQVVELAFCGSGPDLFITHQIHTHVYGWDSSGPWMYNERGAAYFRPAYPVMSDRKGGCSILQWADYDKLAEGVW</sequence>
<evidence type="ECO:0000313" key="2">
    <source>
        <dbReference type="EMBL" id="KAK4194584.1"/>
    </source>
</evidence>
<reference evidence="2" key="1">
    <citation type="journal article" date="2023" name="Mol. Phylogenet. Evol.">
        <title>Genome-scale phylogeny and comparative genomics of the fungal order Sordariales.</title>
        <authorList>
            <person name="Hensen N."/>
            <person name="Bonometti L."/>
            <person name="Westerberg I."/>
            <person name="Brannstrom I.O."/>
            <person name="Guillou S."/>
            <person name="Cros-Aarteil S."/>
            <person name="Calhoun S."/>
            <person name="Haridas S."/>
            <person name="Kuo A."/>
            <person name="Mondo S."/>
            <person name="Pangilinan J."/>
            <person name="Riley R."/>
            <person name="LaButti K."/>
            <person name="Andreopoulos B."/>
            <person name="Lipzen A."/>
            <person name="Chen C."/>
            <person name="Yan M."/>
            <person name="Daum C."/>
            <person name="Ng V."/>
            <person name="Clum A."/>
            <person name="Steindorff A."/>
            <person name="Ohm R.A."/>
            <person name="Martin F."/>
            <person name="Silar P."/>
            <person name="Natvig D.O."/>
            <person name="Lalanne C."/>
            <person name="Gautier V."/>
            <person name="Ament-Velasquez S.L."/>
            <person name="Kruys A."/>
            <person name="Hutchinson M.I."/>
            <person name="Powell A.J."/>
            <person name="Barry K."/>
            <person name="Miller A.N."/>
            <person name="Grigoriev I.V."/>
            <person name="Debuchy R."/>
            <person name="Gladieux P."/>
            <person name="Hiltunen Thoren M."/>
            <person name="Johannesson H."/>
        </authorList>
    </citation>
    <scope>NUCLEOTIDE SEQUENCE</scope>
    <source>
        <strain evidence="2">CBS 315.58</strain>
    </source>
</reference>
<dbReference type="Proteomes" id="UP001303160">
    <property type="component" value="Unassembled WGS sequence"/>
</dbReference>
<evidence type="ECO:0000256" key="1">
    <source>
        <dbReference type="SAM" id="MobiDB-lite"/>
    </source>
</evidence>
<keyword evidence="3" id="KW-1185">Reference proteome</keyword>
<comment type="caution">
    <text evidence="2">The sequence shown here is derived from an EMBL/GenBank/DDBJ whole genome shotgun (WGS) entry which is preliminary data.</text>
</comment>
<feature type="compositionally biased region" description="Polar residues" evidence="1">
    <location>
        <begin position="34"/>
        <end position="44"/>
    </location>
</feature>
<evidence type="ECO:0000313" key="3">
    <source>
        <dbReference type="Proteomes" id="UP001303160"/>
    </source>
</evidence>
<feature type="region of interest" description="Disordered" evidence="1">
    <location>
        <begin position="99"/>
        <end position="161"/>
    </location>
</feature>
<gene>
    <name evidence="2" type="ORF">QBC40DRAFT_353192</name>
</gene>
<proteinExistence type="predicted"/>
<organism evidence="2 3">
    <name type="scientific">Triangularia verruculosa</name>
    <dbReference type="NCBI Taxonomy" id="2587418"/>
    <lineage>
        <taxon>Eukaryota</taxon>
        <taxon>Fungi</taxon>
        <taxon>Dikarya</taxon>
        <taxon>Ascomycota</taxon>
        <taxon>Pezizomycotina</taxon>
        <taxon>Sordariomycetes</taxon>
        <taxon>Sordariomycetidae</taxon>
        <taxon>Sordariales</taxon>
        <taxon>Podosporaceae</taxon>
        <taxon>Triangularia</taxon>
    </lineage>
</organism>
<accession>A0AAN6X5S3</accession>